<dbReference type="SUPFAM" id="SSF48576">
    <property type="entry name" value="Terpenoid synthases"/>
    <property type="match status" value="1"/>
</dbReference>
<dbReference type="AlphaFoldDB" id="A0A2M6XCT1"/>
<dbReference type="PANTHER" id="PTHR12001">
    <property type="entry name" value="GERANYLGERANYL PYROPHOSPHATE SYNTHASE"/>
    <property type="match status" value="1"/>
</dbReference>
<evidence type="ECO:0000256" key="6">
    <source>
        <dbReference type="RuleBase" id="RU004466"/>
    </source>
</evidence>
<evidence type="ECO:0000313" key="8">
    <source>
        <dbReference type="Proteomes" id="UP000228996"/>
    </source>
</evidence>
<evidence type="ECO:0008006" key="9">
    <source>
        <dbReference type="Google" id="ProtNLM"/>
    </source>
</evidence>
<gene>
    <name evidence="7" type="ORF">COT44_03495</name>
</gene>
<evidence type="ECO:0000313" key="7">
    <source>
        <dbReference type="EMBL" id="PIU03483.1"/>
    </source>
</evidence>
<evidence type="ECO:0000256" key="4">
    <source>
        <dbReference type="ARBA" id="ARBA00022723"/>
    </source>
</evidence>
<evidence type="ECO:0000256" key="5">
    <source>
        <dbReference type="ARBA" id="ARBA00022842"/>
    </source>
</evidence>
<dbReference type="PANTHER" id="PTHR12001:SF85">
    <property type="entry name" value="SHORT CHAIN ISOPRENYL DIPHOSPHATE SYNTHASE"/>
    <property type="match status" value="1"/>
</dbReference>
<reference evidence="8" key="1">
    <citation type="submission" date="2017-09" db="EMBL/GenBank/DDBJ databases">
        <title>Depth-based differentiation of microbial function through sediment-hosted aquifers and enrichment of novel symbionts in the deep terrestrial subsurface.</title>
        <authorList>
            <person name="Probst A.J."/>
            <person name="Ladd B."/>
            <person name="Jarett J.K."/>
            <person name="Geller-Mcgrath D.E."/>
            <person name="Sieber C.M.K."/>
            <person name="Emerson J.B."/>
            <person name="Anantharaman K."/>
            <person name="Thomas B.C."/>
            <person name="Malmstrom R."/>
            <person name="Stieglmeier M."/>
            <person name="Klingl A."/>
            <person name="Woyke T."/>
            <person name="Ryan C.M."/>
            <person name="Banfield J.F."/>
        </authorList>
    </citation>
    <scope>NUCLEOTIDE SEQUENCE [LARGE SCALE GENOMIC DNA]</scope>
</reference>
<keyword evidence="5" id="KW-0460">Magnesium</keyword>
<keyword evidence="3 6" id="KW-0808">Transferase</keyword>
<dbReference type="GO" id="GO:0046872">
    <property type="term" value="F:metal ion binding"/>
    <property type="evidence" value="ECO:0007669"/>
    <property type="project" value="UniProtKB-KW"/>
</dbReference>
<dbReference type="Gene3D" id="1.10.600.10">
    <property type="entry name" value="Farnesyl Diphosphate Synthase"/>
    <property type="match status" value="1"/>
</dbReference>
<dbReference type="InterPro" id="IPR008949">
    <property type="entry name" value="Isoprenoid_synthase_dom_sf"/>
</dbReference>
<name>A0A2M6XCT1_9BACT</name>
<protein>
    <recommendedName>
        <fullName evidence="9">Polyprenyl synthetase family protein</fullName>
    </recommendedName>
</protein>
<comment type="caution">
    <text evidence="7">The sequence shown here is derived from an EMBL/GenBank/DDBJ whole genome shotgun (WGS) entry which is preliminary data.</text>
</comment>
<comment type="similarity">
    <text evidence="2 6">Belongs to the FPP/GGPP synthase family.</text>
</comment>
<keyword evidence="4" id="KW-0479">Metal-binding</keyword>
<dbReference type="InterPro" id="IPR033749">
    <property type="entry name" value="Polyprenyl_synt_CS"/>
</dbReference>
<evidence type="ECO:0000256" key="3">
    <source>
        <dbReference type="ARBA" id="ARBA00022679"/>
    </source>
</evidence>
<dbReference type="EMBL" id="PEYO01000017">
    <property type="protein sequence ID" value="PIU03483.1"/>
    <property type="molecule type" value="Genomic_DNA"/>
</dbReference>
<evidence type="ECO:0000256" key="2">
    <source>
        <dbReference type="ARBA" id="ARBA00006706"/>
    </source>
</evidence>
<dbReference type="PROSITE" id="PS00444">
    <property type="entry name" value="POLYPRENYL_SYNTHASE_2"/>
    <property type="match status" value="1"/>
</dbReference>
<accession>A0A2M6XCT1</accession>
<sequence>MEVDFKQVLSAKKDLVWSEIEKYLKSLGKYPDYCSIPPKYQDLADFNQKIISDYPQRKGKYLRPTLVLLTASAMSFPEQKAIRTAAAMQVSEDWILNHDDLEDDSLERRGQPCLHRLYGKELAINAGDGLQTLMWKILIDNQSPEIMDEFYRILNRTILGQTAEIKWRNDNRFDLTEEDVLFILESKTGYYTIGGPMRLGAILAGASKKQLDLLYEFGKLLGYCFQIKDDLLDLTSDFAGLKKQLGNDIYEGKRTIMLVDLMRKLDAGSGIRLKNILRKTRDQKTKDEVAWVLEMMKIHGSLVYGEKLMNKYAKQAKSFFNKNLDFLSEQPARDQLKTCIDFLTERTH</sequence>
<dbReference type="GO" id="GO:0004659">
    <property type="term" value="F:prenyltransferase activity"/>
    <property type="evidence" value="ECO:0007669"/>
    <property type="project" value="InterPro"/>
</dbReference>
<dbReference type="InterPro" id="IPR000092">
    <property type="entry name" value="Polyprenyl_synt"/>
</dbReference>
<dbReference type="Proteomes" id="UP000228996">
    <property type="component" value="Unassembled WGS sequence"/>
</dbReference>
<comment type="cofactor">
    <cofactor evidence="1">
        <name>Mg(2+)</name>
        <dbReference type="ChEBI" id="CHEBI:18420"/>
    </cofactor>
</comment>
<dbReference type="SFLD" id="SFLDG01017">
    <property type="entry name" value="Polyprenyl_Transferase_Like"/>
    <property type="match status" value="1"/>
</dbReference>
<evidence type="ECO:0000256" key="1">
    <source>
        <dbReference type="ARBA" id="ARBA00001946"/>
    </source>
</evidence>
<dbReference type="GO" id="GO:0008299">
    <property type="term" value="P:isoprenoid biosynthetic process"/>
    <property type="evidence" value="ECO:0007669"/>
    <property type="project" value="InterPro"/>
</dbReference>
<dbReference type="CDD" id="cd00685">
    <property type="entry name" value="Trans_IPPS_HT"/>
    <property type="match status" value="1"/>
</dbReference>
<proteinExistence type="inferred from homology"/>
<dbReference type="SFLD" id="SFLDS00005">
    <property type="entry name" value="Isoprenoid_Synthase_Type_I"/>
    <property type="match status" value="1"/>
</dbReference>
<organism evidence="7 8">
    <name type="scientific">Candidatus Shapirobacteria bacterium CG08_land_8_20_14_0_20_39_18</name>
    <dbReference type="NCBI Taxonomy" id="1974883"/>
    <lineage>
        <taxon>Bacteria</taxon>
        <taxon>Candidatus Shapironibacteriota</taxon>
    </lineage>
</organism>
<dbReference type="Pfam" id="PF00348">
    <property type="entry name" value="polyprenyl_synt"/>
    <property type="match status" value="1"/>
</dbReference>